<keyword evidence="2" id="KW-0104">Cadmium</keyword>
<accession>V9VGQ0</accession>
<sequence>MSKATLHTLRIARQLRSSKDCHPWCQIPQLVTVALVLNFSIGVRVTSTGREPNTTQPFANKGKLSPKPITLNLPSEVHFYRRTLPRSCVSFTSDEGKEIFRDSLLAGDMNCYFQLASQYRTQDEPAFCGLSTLVMVLNTLEVDPKKVWKGPWRWYHEDMLDCCIPLSVVEETGITMDQFACLAECNMLNVKMVRTDEMASEDDFRVLIRAIAQSTDQVLVVTYSRACLDQTGDGHFSPIGGYNAKRDMVLIMDTARFKYPPHWVSLSALFRAMQRIDSSSGLSRGYFLLSKSDIRPGLIFRLSHHLSPMYLQNNSSQISTFVQSWERQIMTRVDVDCSTSDRSGVVVRLAVSRLLSLLNELDSSTFLLTAQADPTFSSEHSPLYGRDVRKMLSSMESLPIFHAIQEGVLSGKFPQASLEKAGVPGQSSSSLAGFEHTDVAYSVSSANLPCLRINANVVESVTAVHFLTMLILAWPYHHCGGERLCTELHRYTSVLLSRPDLELLKNEVARLRQQLTSILSYCKSCCHEDGCK</sequence>
<protein>
    <recommendedName>
        <fullName evidence="1">glutathione gamma-glutamylcysteinyltransferase</fullName>
        <ecNumber evidence="1">2.3.2.15</ecNumber>
    </recommendedName>
</protein>
<dbReference type="GO" id="GO:0098849">
    <property type="term" value="P:cellular detoxification of cadmium ion"/>
    <property type="evidence" value="ECO:0007669"/>
    <property type="project" value="TreeGrafter"/>
</dbReference>
<dbReference type="SUPFAM" id="SSF54001">
    <property type="entry name" value="Cysteine proteinases"/>
    <property type="match status" value="1"/>
</dbReference>
<keyword evidence="4" id="KW-0479">Metal-binding</keyword>
<dbReference type="Pfam" id="PF05023">
    <property type="entry name" value="Phytochelatin"/>
    <property type="match status" value="1"/>
</dbReference>
<evidence type="ECO:0000313" key="6">
    <source>
        <dbReference type="EMBL" id="AHC94359.1"/>
    </source>
</evidence>
<reference evidence="6" key="1">
    <citation type="journal article" date="2013" name="PLoS ONE">
        <title>Earthworms Produce phytochelatins in Response to Arsenic.</title>
        <authorList>
            <person name="Liebeke M."/>
            <person name="Garcia-Perez I."/>
            <person name="Anderson C.J."/>
            <person name="Lawlor A.J."/>
            <person name="Bennett M.H."/>
            <person name="Morris C.A."/>
            <person name="Kille P."/>
            <person name="Svendsen C."/>
            <person name="Spurgeon D.J."/>
            <person name="Bundy J.G."/>
        </authorList>
    </citation>
    <scope>NUCLEOTIDE SEQUENCE</scope>
</reference>
<organism evidence="6">
    <name type="scientific">Lumbricus rubellus</name>
    <name type="common">Humus earthworm</name>
    <dbReference type="NCBI Taxonomy" id="35632"/>
    <lineage>
        <taxon>Eukaryota</taxon>
        <taxon>Metazoa</taxon>
        <taxon>Spiralia</taxon>
        <taxon>Lophotrochozoa</taxon>
        <taxon>Annelida</taxon>
        <taxon>Clitellata</taxon>
        <taxon>Oligochaeta</taxon>
        <taxon>Crassiclitellata</taxon>
        <taxon>Lumbricina</taxon>
        <taxon>Lumbricidae</taxon>
        <taxon>Lumbricinae</taxon>
        <taxon>Lumbricus</taxon>
    </lineage>
</organism>
<dbReference type="FunFam" id="3.90.70.30:FF:000001">
    <property type="entry name" value="Glutathione gamma-glutamylcysteinyltransferase 1"/>
    <property type="match status" value="1"/>
</dbReference>
<evidence type="ECO:0000256" key="4">
    <source>
        <dbReference type="ARBA" id="ARBA00022723"/>
    </source>
</evidence>
<dbReference type="GO" id="GO:0010273">
    <property type="term" value="P:detoxification of copper ion"/>
    <property type="evidence" value="ECO:0007669"/>
    <property type="project" value="TreeGrafter"/>
</dbReference>
<dbReference type="InterPro" id="IPR038156">
    <property type="entry name" value="PCS_N_sf"/>
</dbReference>
<dbReference type="PANTHER" id="PTHR33447:SF2">
    <property type="entry name" value="GLUTATHIONE GAMMA-GLUTAMYLCYSTEINYLTRANSFERASE"/>
    <property type="match status" value="1"/>
</dbReference>
<evidence type="ECO:0000256" key="1">
    <source>
        <dbReference type="ARBA" id="ARBA00012468"/>
    </source>
</evidence>
<dbReference type="GO" id="GO:0046938">
    <property type="term" value="P:phytochelatin biosynthetic process"/>
    <property type="evidence" value="ECO:0007669"/>
    <property type="project" value="InterPro"/>
</dbReference>
<keyword evidence="3" id="KW-0808">Transferase</keyword>
<dbReference type="PANTHER" id="PTHR33447">
    <property type="entry name" value="GLUTATHIONE GAMMA-GLUTAMYLCYSTEINYLTRANSFERASE"/>
    <property type="match status" value="1"/>
</dbReference>
<dbReference type="Gene3D" id="3.90.70.30">
    <property type="entry name" value="Phytochelatin synthase, N-terminal domain"/>
    <property type="match status" value="1"/>
</dbReference>
<name>V9VGQ0_LUMRU</name>
<evidence type="ECO:0000259" key="5">
    <source>
        <dbReference type="PROSITE" id="PS51443"/>
    </source>
</evidence>
<dbReference type="EC" id="2.3.2.15" evidence="1"/>
<dbReference type="InterPro" id="IPR040409">
    <property type="entry name" value="PCS-like"/>
</dbReference>
<dbReference type="AlphaFoldDB" id="V9VGQ0"/>
<dbReference type="GO" id="GO:0016756">
    <property type="term" value="F:glutathione gamma-glutamylcysteinyltransferase activity"/>
    <property type="evidence" value="ECO:0007669"/>
    <property type="project" value="UniProtKB-EC"/>
</dbReference>
<dbReference type="InterPro" id="IPR038765">
    <property type="entry name" value="Papain-like_cys_pep_sf"/>
</dbReference>
<reference evidence="6" key="2">
    <citation type="submission" date="2013-04" db="EMBL/GenBank/DDBJ databases">
        <authorList>
            <person name="Elsworth B."/>
            <person name="Andre J."/>
            <person name="Anderson C."/>
            <person name="Hockner M."/>
            <person name="Svendsen C."/>
            <person name="Vandenbulcke F."/>
            <person name="Bundy J.G."/>
            <person name="Thomson M."/>
            <person name="Nicholl J."/>
            <person name="Montazam A."/>
            <person name="Sturzenbaum S.R."/>
            <person name="Spurgeon D.J."/>
            <person name="Morgan J."/>
            <person name="Kille P."/>
            <person name="Blaxter M."/>
        </authorList>
    </citation>
    <scope>NUCLEOTIDE SEQUENCE</scope>
</reference>
<dbReference type="GO" id="GO:0046872">
    <property type="term" value="F:metal ion binding"/>
    <property type="evidence" value="ECO:0007669"/>
    <property type="project" value="UniProtKB-KW"/>
</dbReference>
<evidence type="ECO:0000256" key="2">
    <source>
        <dbReference type="ARBA" id="ARBA00022539"/>
    </source>
</evidence>
<dbReference type="InterPro" id="IPR007719">
    <property type="entry name" value="PCS_N"/>
</dbReference>
<evidence type="ECO:0000256" key="3">
    <source>
        <dbReference type="ARBA" id="ARBA00022679"/>
    </source>
</evidence>
<dbReference type="EMBL" id="KC981074">
    <property type="protein sequence ID" value="AHC94359.1"/>
    <property type="molecule type" value="Genomic_DNA"/>
</dbReference>
<gene>
    <name evidence="6" type="primary">pcs-1a</name>
</gene>
<feature type="domain" description="Peptidase C83" evidence="5">
    <location>
        <begin position="74"/>
        <end position="294"/>
    </location>
</feature>
<proteinExistence type="predicted"/>
<dbReference type="PROSITE" id="PS51443">
    <property type="entry name" value="PCS"/>
    <property type="match status" value="1"/>
</dbReference>